<feature type="domain" description="Mur ligase central" evidence="14">
    <location>
        <begin position="116"/>
        <end position="298"/>
    </location>
</feature>
<dbReference type="Pfam" id="PF01225">
    <property type="entry name" value="Mur_ligase"/>
    <property type="match status" value="1"/>
</dbReference>
<comment type="pathway">
    <text evidence="10 11">Cell wall biogenesis; peptidoglycan biosynthesis.</text>
</comment>
<evidence type="ECO:0000256" key="2">
    <source>
        <dbReference type="ARBA" id="ARBA00022598"/>
    </source>
</evidence>
<keyword evidence="4 10" id="KW-0547">Nucleotide-binding</keyword>
<keyword evidence="7 10" id="KW-0573">Peptidoglycan synthesis</keyword>
<evidence type="ECO:0000256" key="10">
    <source>
        <dbReference type="HAMAP-Rule" id="MF_02019"/>
    </source>
</evidence>
<dbReference type="InterPro" id="IPR051046">
    <property type="entry name" value="MurCDEF_CellWall_CoF430Synth"/>
</dbReference>
<dbReference type="Proteomes" id="UP000722750">
    <property type="component" value="Unassembled WGS sequence"/>
</dbReference>
<organism evidence="15 16">
    <name type="scientific">Candidatus Scalindua arabica</name>
    <dbReference type="NCBI Taxonomy" id="1127984"/>
    <lineage>
        <taxon>Bacteria</taxon>
        <taxon>Pseudomonadati</taxon>
        <taxon>Planctomycetota</taxon>
        <taxon>Candidatus Brocadiia</taxon>
        <taxon>Candidatus Brocadiales</taxon>
        <taxon>Candidatus Scalinduaceae</taxon>
        <taxon>Candidatus Scalindua</taxon>
    </lineage>
</organism>
<evidence type="ECO:0000256" key="3">
    <source>
        <dbReference type="ARBA" id="ARBA00022618"/>
    </source>
</evidence>
<evidence type="ECO:0000256" key="4">
    <source>
        <dbReference type="ARBA" id="ARBA00022741"/>
    </source>
</evidence>
<feature type="domain" description="Mur ligase C-terminal" evidence="13">
    <location>
        <begin position="322"/>
        <end position="447"/>
    </location>
</feature>
<protein>
    <recommendedName>
        <fullName evidence="10 11">UDP-N-acetylmuramoyl-tripeptide--D-alanyl-D-alanine ligase</fullName>
        <ecNumber evidence="10 11">6.3.2.10</ecNumber>
    </recommendedName>
    <alternativeName>
        <fullName evidence="10">D-alanyl-D-alanine-adding enzyme</fullName>
    </alternativeName>
</protein>
<evidence type="ECO:0000256" key="8">
    <source>
        <dbReference type="ARBA" id="ARBA00023306"/>
    </source>
</evidence>
<dbReference type="AlphaFoldDB" id="A0A941W233"/>
<dbReference type="SUPFAM" id="SSF53623">
    <property type="entry name" value="MurD-like peptide ligases, catalytic domain"/>
    <property type="match status" value="1"/>
</dbReference>
<dbReference type="InterPro" id="IPR036615">
    <property type="entry name" value="Mur_ligase_C_dom_sf"/>
</dbReference>
<dbReference type="GO" id="GO:0071555">
    <property type="term" value="P:cell wall organization"/>
    <property type="evidence" value="ECO:0007669"/>
    <property type="project" value="UniProtKB-KW"/>
</dbReference>
<keyword evidence="8 10" id="KW-0131">Cell cycle</keyword>
<evidence type="ECO:0000256" key="5">
    <source>
        <dbReference type="ARBA" id="ARBA00022840"/>
    </source>
</evidence>
<dbReference type="GO" id="GO:0008360">
    <property type="term" value="P:regulation of cell shape"/>
    <property type="evidence" value="ECO:0007669"/>
    <property type="project" value="UniProtKB-KW"/>
</dbReference>
<dbReference type="HAMAP" id="MF_02019">
    <property type="entry name" value="MurF"/>
    <property type="match status" value="1"/>
</dbReference>
<dbReference type="GO" id="GO:0005524">
    <property type="term" value="F:ATP binding"/>
    <property type="evidence" value="ECO:0007669"/>
    <property type="project" value="UniProtKB-UniRule"/>
</dbReference>
<dbReference type="Gene3D" id="3.90.190.20">
    <property type="entry name" value="Mur ligase, C-terminal domain"/>
    <property type="match status" value="1"/>
</dbReference>
<dbReference type="InterPro" id="IPR013221">
    <property type="entry name" value="Mur_ligase_cen"/>
</dbReference>
<dbReference type="EC" id="6.3.2.10" evidence="10 11"/>
<evidence type="ECO:0000259" key="14">
    <source>
        <dbReference type="Pfam" id="PF08245"/>
    </source>
</evidence>
<dbReference type="InterPro" id="IPR004101">
    <property type="entry name" value="Mur_ligase_C"/>
</dbReference>
<keyword evidence="5 10" id="KW-0067">ATP-binding</keyword>
<keyword evidence="3 10" id="KW-0132">Cell division</keyword>
<keyword evidence="9 10" id="KW-0961">Cell wall biogenesis/degradation</keyword>
<reference evidence="15" key="1">
    <citation type="journal article" date="2021" name="ISME J.">
        <title>Fine-scale metabolic discontinuity in a stratified prokaryote microbiome of a Red Sea deep halocline.</title>
        <authorList>
            <person name="Michoud G."/>
            <person name="Ngugi D.K."/>
            <person name="Barozzi A."/>
            <person name="Merlino G."/>
            <person name="Calleja M.L."/>
            <person name="Delgado-Huertas A."/>
            <person name="Moran X.A.G."/>
            <person name="Daffonchio D."/>
        </authorList>
    </citation>
    <scope>NUCLEOTIDE SEQUENCE</scope>
    <source>
        <strain evidence="15">SuakinDeep_MAG55_1</strain>
    </source>
</reference>
<dbReference type="GO" id="GO:0005737">
    <property type="term" value="C:cytoplasm"/>
    <property type="evidence" value="ECO:0007669"/>
    <property type="project" value="UniProtKB-SubCell"/>
</dbReference>
<keyword evidence="1 10" id="KW-0963">Cytoplasm</keyword>
<comment type="caution">
    <text evidence="15">The sequence shown here is derived from an EMBL/GenBank/DDBJ whole genome shotgun (WGS) entry which is preliminary data.</text>
</comment>
<evidence type="ECO:0000256" key="9">
    <source>
        <dbReference type="ARBA" id="ARBA00023316"/>
    </source>
</evidence>
<dbReference type="GO" id="GO:0047480">
    <property type="term" value="F:UDP-N-acetylmuramoyl-tripeptide-D-alanyl-D-alanine ligase activity"/>
    <property type="evidence" value="ECO:0007669"/>
    <property type="project" value="UniProtKB-UniRule"/>
</dbReference>
<feature type="binding site" evidence="10">
    <location>
        <begin position="118"/>
        <end position="124"/>
    </location>
    <ligand>
        <name>ATP</name>
        <dbReference type="ChEBI" id="CHEBI:30616"/>
    </ligand>
</feature>
<dbReference type="InterPro" id="IPR000713">
    <property type="entry name" value="Mur_ligase_N"/>
</dbReference>
<evidence type="ECO:0000256" key="1">
    <source>
        <dbReference type="ARBA" id="ARBA00022490"/>
    </source>
</evidence>
<proteinExistence type="inferred from homology"/>
<dbReference type="SUPFAM" id="SSF63418">
    <property type="entry name" value="MurE/MurF N-terminal domain"/>
    <property type="match status" value="1"/>
</dbReference>
<comment type="function">
    <text evidence="10 11">Involved in cell wall formation. Catalyzes the final step in the synthesis of UDP-N-acetylmuramoyl-pentapeptide, the precursor of murein.</text>
</comment>
<dbReference type="SUPFAM" id="SSF53244">
    <property type="entry name" value="MurD-like peptide ligases, peptide-binding domain"/>
    <property type="match status" value="1"/>
</dbReference>
<dbReference type="InterPro" id="IPR005863">
    <property type="entry name" value="UDP-N-AcMur_synth"/>
</dbReference>
<keyword evidence="2 10" id="KW-0436">Ligase</keyword>
<dbReference type="GO" id="GO:0051301">
    <property type="term" value="P:cell division"/>
    <property type="evidence" value="ECO:0007669"/>
    <property type="project" value="UniProtKB-KW"/>
</dbReference>
<name>A0A941W233_9BACT</name>
<dbReference type="Gene3D" id="3.40.1390.10">
    <property type="entry name" value="MurE/MurF, N-terminal domain"/>
    <property type="match status" value="1"/>
</dbReference>
<dbReference type="Gene3D" id="3.40.1190.10">
    <property type="entry name" value="Mur-like, catalytic domain"/>
    <property type="match status" value="1"/>
</dbReference>
<accession>A0A941W233</accession>
<comment type="catalytic activity">
    <reaction evidence="10 11">
        <text>D-alanyl-D-alanine + UDP-N-acetyl-alpha-D-muramoyl-L-alanyl-gamma-D-glutamyl-meso-2,6-diaminopimelate + ATP = UDP-N-acetyl-alpha-D-muramoyl-L-alanyl-gamma-D-glutamyl-meso-2,6-diaminopimeloyl-D-alanyl-D-alanine + ADP + phosphate + H(+)</text>
        <dbReference type="Rhea" id="RHEA:28374"/>
        <dbReference type="ChEBI" id="CHEBI:15378"/>
        <dbReference type="ChEBI" id="CHEBI:30616"/>
        <dbReference type="ChEBI" id="CHEBI:43474"/>
        <dbReference type="ChEBI" id="CHEBI:57822"/>
        <dbReference type="ChEBI" id="CHEBI:61386"/>
        <dbReference type="ChEBI" id="CHEBI:83905"/>
        <dbReference type="ChEBI" id="CHEBI:456216"/>
        <dbReference type="EC" id="6.3.2.10"/>
    </reaction>
</comment>
<evidence type="ECO:0000256" key="11">
    <source>
        <dbReference type="RuleBase" id="RU004136"/>
    </source>
</evidence>
<dbReference type="GO" id="GO:0009252">
    <property type="term" value="P:peptidoglycan biosynthetic process"/>
    <property type="evidence" value="ECO:0007669"/>
    <property type="project" value="UniProtKB-UniRule"/>
</dbReference>
<sequence length="476" mass="52224">MNNLKVSDILKATGGKLIQGNSELVINGISTDTRSIKHGEIFFALEGENYDGHKFVEQAIHNGAAGAVISSGKKSAYSLHNGFKECTLLEVADTLRALGDLAKYYRNSLPAGFIAVTGSNGKTTTKDMVYHVLGNFKSVSRSRKSFNNFIGVPLTIFDAEITHDFCIVEMGTNAPGEIKRLSEIIFPDYTILTNISNAHLEGLGSIEGVASAKSEFIENMSENGTLITNADDDWCNQIANRFNGKVISFGFNQSADIKASNVKRNDSGFIFTVNDSFTVNLPILGRHNIYNALAVIAMCDAVGIGIEVICDKFIDFKLPSMRMERQICGDIVVINDCYNSNPSSMSSALDEFSEWMTSGRKVFICGDMLELGNYAEELHKEVGAKVANANIDALWTVGPFSRFVAEEAIAYGMPRENILSCETSEEMCSFVASQLRKDDTVLIKGSRRMKLESVLRQIKNYFSGRNENNTALLSLV</sequence>
<dbReference type="InterPro" id="IPR035911">
    <property type="entry name" value="MurE/MurF_N"/>
</dbReference>
<dbReference type="PANTHER" id="PTHR43024:SF1">
    <property type="entry name" value="UDP-N-ACETYLMURAMOYL-TRIPEPTIDE--D-ALANYL-D-ALANINE LIGASE"/>
    <property type="match status" value="1"/>
</dbReference>
<comment type="subcellular location">
    <subcellularLocation>
        <location evidence="10 11">Cytoplasm</location>
    </subcellularLocation>
</comment>
<evidence type="ECO:0000256" key="6">
    <source>
        <dbReference type="ARBA" id="ARBA00022960"/>
    </source>
</evidence>
<evidence type="ECO:0000259" key="12">
    <source>
        <dbReference type="Pfam" id="PF01225"/>
    </source>
</evidence>
<keyword evidence="6 10" id="KW-0133">Cell shape</keyword>
<evidence type="ECO:0000259" key="13">
    <source>
        <dbReference type="Pfam" id="PF02875"/>
    </source>
</evidence>
<evidence type="ECO:0000313" key="15">
    <source>
        <dbReference type="EMBL" id="MBS1258170.1"/>
    </source>
</evidence>
<dbReference type="InterPro" id="IPR036565">
    <property type="entry name" value="Mur-like_cat_sf"/>
</dbReference>
<dbReference type="Pfam" id="PF02875">
    <property type="entry name" value="Mur_ligase_C"/>
    <property type="match status" value="1"/>
</dbReference>
<dbReference type="NCBIfam" id="TIGR01143">
    <property type="entry name" value="murF"/>
    <property type="match status" value="1"/>
</dbReference>
<gene>
    <name evidence="10" type="primary">murF</name>
    <name evidence="15" type="ORF">MAG551_01223</name>
</gene>
<comment type="similarity">
    <text evidence="10">Belongs to the MurCDEF family. MurF subfamily.</text>
</comment>
<dbReference type="Pfam" id="PF08245">
    <property type="entry name" value="Mur_ligase_M"/>
    <property type="match status" value="1"/>
</dbReference>
<evidence type="ECO:0000313" key="16">
    <source>
        <dbReference type="Proteomes" id="UP000722750"/>
    </source>
</evidence>
<dbReference type="PANTHER" id="PTHR43024">
    <property type="entry name" value="UDP-N-ACETYLMURAMOYL-TRIPEPTIDE--D-ALANYL-D-ALANINE LIGASE"/>
    <property type="match status" value="1"/>
</dbReference>
<feature type="domain" description="Mur ligase N-terminal catalytic" evidence="12">
    <location>
        <begin position="26"/>
        <end position="105"/>
    </location>
</feature>
<dbReference type="EMBL" id="JAANXD010000051">
    <property type="protein sequence ID" value="MBS1258170.1"/>
    <property type="molecule type" value="Genomic_DNA"/>
</dbReference>
<evidence type="ECO:0000256" key="7">
    <source>
        <dbReference type="ARBA" id="ARBA00022984"/>
    </source>
</evidence>